<reference evidence="15" key="2">
    <citation type="submission" date="2025-09" db="UniProtKB">
        <authorList>
            <consortium name="Ensembl"/>
        </authorList>
    </citation>
    <scope>IDENTIFICATION</scope>
</reference>
<dbReference type="FunFam" id="2.30.30.40:FF:000229">
    <property type="entry name" value="Tyrosine-protein kinase"/>
    <property type="match status" value="1"/>
</dbReference>
<evidence type="ECO:0000256" key="11">
    <source>
        <dbReference type="ARBA" id="ARBA00023137"/>
    </source>
</evidence>
<name>A0A674I0W6_9SAUR</name>
<evidence type="ECO:0000256" key="13">
    <source>
        <dbReference type="SAM" id="MobiDB-lite"/>
    </source>
</evidence>
<dbReference type="PROSITE" id="PS50002">
    <property type="entry name" value="SH3"/>
    <property type="match status" value="1"/>
</dbReference>
<keyword evidence="9" id="KW-0067">ATP-binding</keyword>
<evidence type="ECO:0000256" key="6">
    <source>
        <dbReference type="ARBA" id="ARBA00022679"/>
    </source>
</evidence>
<evidence type="ECO:0000256" key="1">
    <source>
        <dbReference type="ARBA" id="ARBA00004496"/>
    </source>
</evidence>
<dbReference type="InterPro" id="IPR036028">
    <property type="entry name" value="SH3-like_dom_sf"/>
</dbReference>
<gene>
    <name evidence="15" type="primary">PTK6</name>
</gene>
<keyword evidence="4" id="KW-0963">Cytoplasm</keyword>
<dbReference type="Gene3D" id="2.30.30.40">
    <property type="entry name" value="SH3 Domains"/>
    <property type="match status" value="1"/>
</dbReference>
<evidence type="ECO:0000256" key="8">
    <source>
        <dbReference type="ARBA" id="ARBA00022777"/>
    </source>
</evidence>
<keyword evidence="10" id="KW-0727">SH2 domain</keyword>
<reference evidence="15" key="1">
    <citation type="submission" date="2025-08" db="UniProtKB">
        <authorList>
            <consortium name="Ensembl"/>
        </authorList>
    </citation>
    <scope>IDENTIFICATION</scope>
</reference>
<keyword evidence="8" id="KW-0418">Kinase</keyword>
<dbReference type="GO" id="GO:0004715">
    <property type="term" value="F:non-membrane spanning protein tyrosine kinase activity"/>
    <property type="evidence" value="ECO:0007669"/>
    <property type="project" value="UniProtKB-EC"/>
</dbReference>
<dbReference type="GO" id="GO:0005524">
    <property type="term" value="F:ATP binding"/>
    <property type="evidence" value="ECO:0007669"/>
    <property type="project" value="UniProtKB-KW"/>
</dbReference>
<evidence type="ECO:0000256" key="9">
    <source>
        <dbReference type="ARBA" id="ARBA00022840"/>
    </source>
</evidence>
<organism evidence="15 16">
    <name type="scientific">Terrapene triunguis</name>
    <name type="common">Three-toed box turtle</name>
    <dbReference type="NCBI Taxonomy" id="2587831"/>
    <lineage>
        <taxon>Eukaryota</taxon>
        <taxon>Metazoa</taxon>
        <taxon>Chordata</taxon>
        <taxon>Craniata</taxon>
        <taxon>Vertebrata</taxon>
        <taxon>Euteleostomi</taxon>
        <taxon>Archelosauria</taxon>
        <taxon>Testudinata</taxon>
        <taxon>Testudines</taxon>
        <taxon>Cryptodira</taxon>
        <taxon>Durocryptodira</taxon>
        <taxon>Testudinoidea</taxon>
        <taxon>Emydidae</taxon>
        <taxon>Terrapene</taxon>
    </lineage>
</organism>
<evidence type="ECO:0000313" key="15">
    <source>
        <dbReference type="Ensembl" id="ENSTMTP00000001728.1"/>
    </source>
</evidence>
<accession>A0A674I0W6</accession>
<keyword evidence="16" id="KW-1185">Reference proteome</keyword>
<feature type="region of interest" description="Disordered" evidence="13">
    <location>
        <begin position="91"/>
        <end position="125"/>
    </location>
</feature>
<keyword evidence="5" id="KW-0597">Phosphoprotein</keyword>
<dbReference type="PRINTS" id="PR00452">
    <property type="entry name" value="SH3DOMAIN"/>
</dbReference>
<dbReference type="GeneTree" id="ENSGT00940000161218"/>
<dbReference type="SMART" id="SM00326">
    <property type="entry name" value="SH3"/>
    <property type="match status" value="1"/>
</dbReference>
<evidence type="ECO:0000259" key="14">
    <source>
        <dbReference type="PROSITE" id="PS50002"/>
    </source>
</evidence>
<feature type="domain" description="SH3" evidence="14">
    <location>
        <begin position="1"/>
        <end position="63"/>
    </location>
</feature>
<dbReference type="Proteomes" id="UP000472274">
    <property type="component" value="Unplaced"/>
</dbReference>
<evidence type="ECO:0000256" key="7">
    <source>
        <dbReference type="ARBA" id="ARBA00022741"/>
    </source>
</evidence>
<dbReference type="Pfam" id="PF07653">
    <property type="entry name" value="SH3_2"/>
    <property type="match status" value="1"/>
</dbReference>
<keyword evidence="11" id="KW-0829">Tyrosine-protein kinase</keyword>
<evidence type="ECO:0000256" key="10">
    <source>
        <dbReference type="ARBA" id="ARBA00022999"/>
    </source>
</evidence>
<evidence type="ECO:0000313" key="16">
    <source>
        <dbReference type="Proteomes" id="UP000472274"/>
    </source>
</evidence>
<protein>
    <recommendedName>
        <fullName evidence="2">non-specific protein-tyrosine kinase</fullName>
        <ecNumber evidence="2">2.7.10.2</ecNumber>
    </recommendedName>
</protein>
<keyword evidence="3 12" id="KW-0728">SH3 domain</keyword>
<evidence type="ECO:0000256" key="12">
    <source>
        <dbReference type="PROSITE-ProRule" id="PRU00192"/>
    </source>
</evidence>
<evidence type="ECO:0000256" key="2">
    <source>
        <dbReference type="ARBA" id="ARBA00011903"/>
    </source>
</evidence>
<dbReference type="SUPFAM" id="SSF50044">
    <property type="entry name" value="SH3-domain"/>
    <property type="match status" value="1"/>
</dbReference>
<proteinExistence type="predicted"/>
<dbReference type="AlphaFoldDB" id="A0A674I0W6"/>
<evidence type="ECO:0000256" key="5">
    <source>
        <dbReference type="ARBA" id="ARBA00022553"/>
    </source>
</evidence>
<dbReference type="InterPro" id="IPR001452">
    <property type="entry name" value="SH3_domain"/>
</dbReference>
<evidence type="ECO:0000256" key="4">
    <source>
        <dbReference type="ARBA" id="ARBA00022490"/>
    </source>
</evidence>
<evidence type="ECO:0000256" key="3">
    <source>
        <dbReference type="ARBA" id="ARBA00022443"/>
    </source>
</evidence>
<keyword evidence="7" id="KW-0547">Nucleotide-binding</keyword>
<keyword evidence="6" id="KW-0808">Transferase</keyword>
<comment type="subcellular location">
    <subcellularLocation>
        <location evidence="1">Cytoplasm</location>
    </subcellularLocation>
</comment>
<dbReference type="GO" id="GO:0005737">
    <property type="term" value="C:cytoplasm"/>
    <property type="evidence" value="ECO:0007669"/>
    <property type="project" value="UniProtKB-SubCell"/>
</dbReference>
<dbReference type="EC" id="2.7.10.2" evidence="2"/>
<dbReference type="Ensembl" id="ENSTMTT00000001781.1">
    <property type="protein sequence ID" value="ENSTMTP00000001728.1"/>
    <property type="gene ID" value="ENSTMTG00000001373.1"/>
</dbReference>
<sequence>GPLYTSLWDFDARTLTEISFRAGDLFQVVRQEGEWWWAKKVDGSNRILAEGYVPYNYLAEQETMEAESSGLSCEALQDLAELPGEPLHERCALLPGSAQPGGALQSEEPLPRPETDNPLLEARTR</sequence>